<dbReference type="AlphaFoldDB" id="A0A1H0QK09"/>
<dbReference type="PANTHER" id="PTHR10192">
    <property type="entry name" value="MOLYBDOPTERIN BIOSYNTHESIS PROTEIN"/>
    <property type="match status" value="1"/>
</dbReference>
<comment type="cofactor">
    <cofactor evidence="1">
        <name>Mg(2+)</name>
        <dbReference type="ChEBI" id="CHEBI:18420"/>
    </cofactor>
</comment>
<dbReference type="STRING" id="240303.SAMN05421677_11334"/>
<evidence type="ECO:0000313" key="3">
    <source>
        <dbReference type="EMBL" id="SDP17632.1"/>
    </source>
</evidence>
<dbReference type="UniPathway" id="UPA00344"/>
<dbReference type="Pfam" id="PF00994">
    <property type="entry name" value="MoCF_biosynth"/>
    <property type="match status" value="1"/>
</dbReference>
<protein>
    <recommendedName>
        <fullName evidence="1">Molybdopterin molybdenumtransferase</fullName>
        <ecNumber evidence="1">2.10.1.1</ecNumber>
    </recommendedName>
</protein>
<keyword evidence="1" id="KW-0460">Magnesium</keyword>
<keyword evidence="1" id="KW-0479">Metal-binding</keyword>
<reference evidence="4" key="1">
    <citation type="submission" date="2016-10" db="EMBL/GenBank/DDBJ databases">
        <authorList>
            <person name="Varghese N."/>
            <person name="Submissions S."/>
        </authorList>
    </citation>
    <scope>NUCLEOTIDE SEQUENCE [LARGE SCALE GENOMIC DNA]</scope>
    <source>
        <strain evidence="4">CGMCC 1.3703</strain>
    </source>
</reference>
<evidence type="ECO:0000313" key="4">
    <source>
        <dbReference type="Proteomes" id="UP000198860"/>
    </source>
</evidence>
<dbReference type="GO" id="GO:0061599">
    <property type="term" value="F:molybdopterin molybdotransferase activity"/>
    <property type="evidence" value="ECO:0007669"/>
    <property type="project" value="UniProtKB-UniRule"/>
</dbReference>
<dbReference type="GO" id="GO:0005829">
    <property type="term" value="C:cytosol"/>
    <property type="evidence" value="ECO:0007669"/>
    <property type="project" value="TreeGrafter"/>
</dbReference>
<dbReference type="PANTHER" id="PTHR10192:SF5">
    <property type="entry name" value="GEPHYRIN"/>
    <property type="match status" value="1"/>
</dbReference>
<evidence type="ECO:0000256" key="1">
    <source>
        <dbReference type="RuleBase" id="RU365090"/>
    </source>
</evidence>
<comment type="function">
    <text evidence="1">Catalyzes the insertion of molybdate into adenylated molybdopterin with the concomitant release of AMP.</text>
</comment>
<keyword evidence="1 3" id="KW-0808">Transferase</keyword>
<dbReference type="Gene3D" id="3.40.980.10">
    <property type="entry name" value="MoaB/Mog-like domain"/>
    <property type="match status" value="1"/>
</dbReference>
<comment type="pathway">
    <text evidence="1">Cofactor biosynthesis; molybdopterin biosynthesis.</text>
</comment>
<accession>A0A1H0QK09</accession>
<dbReference type="EMBL" id="FNIZ01000013">
    <property type="protein sequence ID" value="SDP17632.1"/>
    <property type="molecule type" value="Genomic_DNA"/>
</dbReference>
<dbReference type="InterPro" id="IPR036425">
    <property type="entry name" value="MoaB/Mog-like_dom_sf"/>
</dbReference>
<keyword evidence="1" id="KW-0500">Molybdenum</keyword>
<keyword evidence="1" id="KW-0501">Molybdenum cofactor biosynthesis</keyword>
<dbReference type="Proteomes" id="UP000198860">
    <property type="component" value="Unassembled WGS sequence"/>
</dbReference>
<name>A0A1H0QK09_HALAD</name>
<evidence type="ECO:0000259" key="2">
    <source>
        <dbReference type="Pfam" id="PF00994"/>
    </source>
</evidence>
<dbReference type="GO" id="GO:0046872">
    <property type="term" value="F:metal ion binding"/>
    <property type="evidence" value="ECO:0007669"/>
    <property type="project" value="UniProtKB-UniRule"/>
</dbReference>
<dbReference type="SUPFAM" id="SSF53218">
    <property type="entry name" value="Molybdenum cofactor biosynthesis proteins"/>
    <property type="match status" value="1"/>
</dbReference>
<dbReference type="GO" id="GO:0006777">
    <property type="term" value="P:Mo-molybdopterin cofactor biosynthetic process"/>
    <property type="evidence" value="ECO:0007669"/>
    <property type="project" value="UniProtKB-UniRule"/>
</dbReference>
<comment type="similarity">
    <text evidence="1">Belongs to the MoeA family.</text>
</comment>
<keyword evidence="4" id="KW-1185">Reference proteome</keyword>
<comment type="catalytic activity">
    <reaction evidence="1">
        <text>adenylyl-molybdopterin + molybdate = Mo-molybdopterin + AMP + H(+)</text>
        <dbReference type="Rhea" id="RHEA:35047"/>
        <dbReference type="ChEBI" id="CHEBI:15378"/>
        <dbReference type="ChEBI" id="CHEBI:36264"/>
        <dbReference type="ChEBI" id="CHEBI:62727"/>
        <dbReference type="ChEBI" id="CHEBI:71302"/>
        <dbReference type="ChEBI" id="CHEBI:456215"/>
    </reaction>
</comment>
<organism evidence="3 4">
    <name type="scientific">Halobacillus aidingensis</name>
    <dbReference type="NCBI Taxonomy" id="240303"/>
    <lineage>
        <taxon>Bacteria</taxon>
        <taxon>Bacillati</taxon>
        <taxon>Bacillota</taxon>
        <taxon>Bacilli</taxon>
        <taxon>Bacillales</taxon>
        <taxon>Bacillaceae</taxon>
        <taxon>Halobacillus</taxon>
    </lineage>
</organism>
<proteinExistence type="inferred from homology"/>
<dbReference type="InterPro" id="IPR038987">
    <property type="entry name" value="MoeA-like"/>
</dbReference>
<feature type="domain" description="MoaB/Mog" evidence="2">
    <location>
        <begin position="1"/>
        <end position="73"/>
    </location>
</feature>
<sequence length="76" mass="8515">MLLAQIERAGGEALYIGQFNDDFATCYEQVKDSLEKVDFLITTGGVSVGDYDYLPDIYEKLEADVLFNKVGMRLVV</sequence>
<dbReference type="EC" id="2.10.1.1" evidence="1"/>
<gene>
    <name evidence="3" type="ORF">SAMN05421677_11334</name>
</gene>
<dbReference type="InterPro" id="IPR001453">
    <property type="entry name" value="MoaB/Mog_dom"/>
</dbReference>